<dbReference type="SMART" id="SM00862">
    <property type="entry name" value="Trans_reg_C"/>
    <property type="match status" value="1"/>
</dbReference>
<evidence type="ECO:0000256" key="3">
    <source>
        <dbReference type="PROSITE-ProRule" id="PRU01091"/>
    </source>
</evidence>
<evidence type="ECO:0000256" key="1">
    <source>
        <dbReference type="ARBA" id="ARBA00023125"/>
    </source>
</evidence>
<feature type="repeat" description="TPR" evidence="2">
    <location>
        <begin position="350"/>
        <end position="383"/>
    </location>
</feature>
<protein>
    <submittedName>
        <fullName evidence="5">Transcriptional regulator</fullName>
    </submittedName>
</protein>
<gene>
    <name evidence="5" type="ORF">HAV22_25425</name>
</gene>
<proteinExistence type="predicted"/>
<comment type="caution">
    <text evidence="5">The sequence shown here is derived from an EMBL/GenBank/DDBJ whole genome shotgun (WGS) entry which is preliminary data.</text>
</comment>
<dbReference type="InterPro" id="IPR036388">
    <property type="entry name" value="WH-like_DNA-bd_sf"/>
</dbReference>
<dbReference type="Proteomes" id="UP000716322">
    <property type="component" value="Unassembled WGS sequence"/>
</dbReference>
<evidence type="ECO:0000259" key="4">
    <source>
        <dbReference type="PROSITE" id="PS51755"/>
    </source>
</evidence>
<dbReference type="Gene3D" id="1.10.10.10">
    <property type="entry name" value="Winged helix-like DNA-binding domain superfamily/Winged helix DNA-binding domain"/>
    <property type="match status" value="1"/>
</dbReference>
<dbReference type="EMBL" id="JAAQOM010000018">
    <property type="protein sequence ID" value="NIA56970.1"/>
    <property type="molecule type" value="Genomic_DNA"/>
</dbReference>
<evidence type="ECO:0000313" key="6">
    <source>
        <dbReference type="Proteomes" id="UP000716322"/>
    </source>
</evidence>
<dbReference type="CDD" id="cd00383">
    <property type="entry name" value="trans_reg_C"/>
    <property type="match status" value="1"/>
</dbReference>
<dbReference type="InterPro" id="IPR019734">
    <property type="entry name" value="TPR_rpt"/>
</dbReference>
<dbReference type="SUPFAM" id="SSF48452">
    <property type="entry name" value="TPR-like"/>
    <property type="match status" value="1"/>
</dbReference>
<dbReference type="InterPro" id="IPR016032">
    <property type="entry name" value="Sig_transdc_resp-reg_C-effctor"/>
</dbReference>
<sequence>MLVRRFVFGSFVYDVGRNALTSEGAPLPLGHRGLAILHALLKTNGRIVTKAELMDAAWPGVVVEESNLSVQIANLRKSLGSTKEGTDWIATVPRVGYRFSQPVVMEDQNAVTAGAREPRQAGRKPSIAVLPFSNQIGDPEQEYFADGITENIIGALSRFRWFSVVTRHSSFRFKGAAIDIKEIAHQLDVGYLLTGSVRKSGPQIRVSAQLSDAQTGHQLWADRYDVQLGDVFGIQDQIAEQVAGAIEPELLKSESDIAARRRHASDADSTDLVYQGAWFFHKITRAAHVRARELFRKAREIDPDLPEANLWLARVNAGLVAYGWSDDPESDRAEALDAALSAVQLDEKNPYAHYALAIASTYAGLFDQAVRAAEKALELSPSFALGYLVLGLARLCAGSASQAIKPLEQGLQLNPFDPQNFIWLNTLALAQLLADKADSAQETVLKSLKVRPQLRSTLETLACCYVQLGNVNAARECVAQIQGLERPAYDIFDLLRHHNPGWANALRVLLAQAGMKDPKA</sequence>
<evidence type="ECO:0000256" key="2">
    <source>
        <dbReference type="PROSITE-ProRule" id="PRU00339"/>
    </source>
</evidence>
<dbReference type="PANTHER" id="PTHR12558">
    <property type="entry name" value="CELL DIVISION CYCLE 16,23,27"/>
    <property type="match status" value="1"/>
</dbReference>
<keyword evidence="1 3" id="KW-0238">DNA-binding</keyword>
<dbReference type="PANTHER" id="PTHR12558:SF33">
    <property type="entry name" value="BLL7664 PROTEIN"/>
    <property type="match status" value="1"/>
</dbReference>
<feature type="repeat" description="TPR" evidence="2">
    <location>
        <begin position="384"/>
        <end position="417"/>
    </location>
</feature>
<dbReference type="Gene3D" id="1.25.40.10">
    <property type="entry name" value="Tetratricopeptide repeat domain"/>
    <property type="match status" value="1"/>
</dbReference>
<dbReference type="SUPFAM" id="SSF46894">
    <property type="entry name" value="C-terminal effector domain of the bipartite response regulators"/>
    <property type="match status" value="1"/>
</dbReference>
<reference evidence="5 6" key="1">
    <citation type="submission" date="2020-03" db="EMBL/GenBank/DDBJ databases">
        <title>Genome sequence of strain Massilia sp. TW-1.</title>
        <authorList>
            <person name="Chaudhary D.K."/>
        </authorList>
    </citation>
    <scope>NUCLEOTIDE SEQUENCE [LARGE SCALE GENOMIC DNA]</scope>
    <source>
        <strain evidence="5 6">TW-1</strain>
    </source>
</reference>
<feature type="DNA-binding region" description="OmpR/PhoB-type" evidence="3">
    <location>
        <begin position="3"/>
        <end position="101"/>
    </location>
</feature>
<dbReference type="SMART" id="SM00028">
    <property type="entry name" value="TPR"/>
    <property type="match status" value="3"/>
</dbReference>
<organism evidence="5 6">
    <name type="scientific">Telluria antibiotica</name>
    <dbReference type="NCBI Taxonomy" id="2717319"/>
    <lineage>
        <taxon>Bacteria</taxon>
        <taxon>Pseudomonadati</taxon>
        <taxon>Pseudomonadota</taxon>
        <taxon>Betaproteobacteria</taxon>
        <taxon>Burkholderiales</taxon>
        <taxon>Oxalobacteraceae</taxon>
        <taxon>Telluria group</taxon>
        <taxon>Telluria</taxon>
    </lineage>
</organism>
<feature type="domain" description="OmpR/PhoB-type" evidence="4">
    <location>
        <begin position="3"/>
        <end position="101"/>
    </location>
</feature>
<dbReference type="PROSITE" id="PS51755">
    <property type="entry name" value="OMPR_PHOB"/>
    <property type="match status" value="1"/>
</dbReference>
<dbReference type="RefSeq" id="WP_166863097.1">
    <property type="nucleotide sequence ID" value="NZ_JAAQOM010000018.1"/>
</dbReference>
<dbReference type="Pfam" id="PF00486">
    <property type="entry name" value="Trans_reg_C"/>
    <property type="match status" value="1"/>
</dbReference>
<dbReference type="Gene3D" id="3.40.50.10070">
    <property type="entry name" value="TolB, N-terminal domain"/>
    <property type="match status" value="1"/>
</dbReference>
<dbReference type="InterPro" id="IPR011990">
    <property type="entry name" value="TPR-like_helical_dom_sf"/>
</dbReference>
<keyword evidence="6" id="KW-1185">Reference proteome</keyword>
<dbReference type="PROSITE" id="PS50005">
    <property type="entry name" value="TPR"/>
    <property type="match status" value="2"/>
</dbReference>
<keyword evidence="2" id="KW-0802">TPR repeat</keyword>
<evidence type="ECO:0000313" key="5">
    <source>
        <dbReference type="EMBL" id="NIA56970.1"/>
    </source>
</evidence>
<dbReference type="InterPro" id="IPR001867">
    <property type="entry name" value="OmpR/PhoB-type_DNA-bd"/>
</dbReference>
<accession>A0ABX0PIT9</accession>
<name>A0ABX0PIT9_9BURK</name>